<gene>
    <name evidence="1" type="ORF">PXEA_LOCUS11113</name>
</gene>
<accession>A0A3S5AD97</accession>
<keyword evidence="2" id="KW-1185">Reference proteome</keyword>
<comment type="caution">
    <text evidence="1">The sequence shown here is derived from an EMBL/GenBank/DDBJ whole genome shotgun (WGS) entry which is preliminary data.</text>
</comment>
<evidence type="ECO:0000313" key="2">
    <source>
        <dbReference type="Proteomes" id="UP000784294"/>
    </source>
</evidence>
<sequence length="184" mass="20426">MDSLSAQFKSLVDKCEAGRNEIDSTQRASERLLSLLSASLGQSEALIDESPDPANAASGVVATGAALVTEACDKLRHSARSLRLRMENYVDRLNEALRLTENELSRWSSYSDCRTRLLGWLDKAEHDWFDGYEEARDEDQAEMVATASEKRALAAQYKVGPVSCIKNTLNSCGHPISVKVMREW</sequence>
<protein>
    <submittedName>
        <fullName evidence="1">Uncharacterized protein</fullName>
    </submittedName>
</protein>
<proteinExistence type="predicted"/>
<dbReference type="EMBL" id="CAAALY010033699">
    <property type="protein sequence ID" value="VEL17673.1"/>
    <property type="molecule type" value="Genomic_DNA"/>
</dbReference>
<reference evidence="1" key="1">
    <citation type="submission" date="2018-11" db="EMBL/GenBank/DDBJ databases">
        <authorList>
            <consortium name="Pathogen Informatics"/>
        </authorList>
    </citation>
    <scope>NUCLEOTIDE SEQUENCE</scope>
</reference>
<dbReference type="AlphaFoldDB" id="A0A3S5AD97"/>
<dbReference type="Proteomes" id="UP000784294">
    <property type="component" value="Unassembled WGS sequence"/>
</dbReference>
<organism evidence="1 2">
    <name type="scientific">Protopolystoma xenopodis</name>
    <dbReference type="NCBI Taxonomy" id="117903"/>
    <lineage>
        <taxon>Eukaryota</taxon>
        <taxon>Metazoa</taxon>
        <taxon>Spiralia</taxon>
        <taxon>Lophotrochozoa</taxon>
        <taxon>Platyhelminthes</taxon>
        <taxon>Monogenea</taxon>
        <taxon>Polyopisthocotylea</taxon>
        <taxon>Polystomatidea</taxon>
        <taxon>Polystomatidae</taxon>
        <taxon>Protopolystoma</taxon>
    </lineage>
</organism>
<name>A0A3S5AD97_9PLAT</name>
<evidence type="ECO:0000313" key="1">
    <source>
        <dbReference type="EMBL" id="VEL17673.1"/>
    </source>
</evidence>